<comment type="caution">
    <text evidence="2">The sequence shown here is derived from an EMBL/GenBank/DDBJ whole genome shotgun (WGS) entry which is preliminary data.</text>
</comment>
<accession>A0A543D976</accession>
<name>A0A543D976_9PSEU</name>
<sequence length="209" mass="22723">MTSLPTLVVVSGPPGAGKTTLAHAIARAVGCPAICRDEIKEGMVHATPGVAPGPRDELSMRTLPTFFQVIELLLRAGVTTVAEAAFQDRLWRPGLQPLRRLARIRIVHCTVAAEVALERRVRRMDDDPSRRAHDVSRPDDAVAEAARHDAFDRVSIDAPWLEVDTTDGYEPGFETIAAFAREGSDPAHARGTPMNLRAPLRPTGHDPHP</sequence>
<protein>
    <submittedName>
        <fullName evidence="2">Putative kinase</fullName>
    </submittedName>
</protein>
<dbReference type="Gene3D" id="3.40.50.300">
    <property type="entry name" value="P-loop containing nucleotide triphosphate hydrolases"/>
    <property type="match status" value="1"/>
</dbReference>
<dbReference type="PANTHER" id="PTHR37807:SF3">
    <property type="entry name" value="OS07G0160300 PROTEIN"/>
    <property type="match status" value="1"/>
</dbReference>
<evidence type="ECO:0000313" key="2">
    <source>
        <dbReference type="EMBL" id="TQM05883.1"/>
    </source>
</evidence>
<reference evidence="2 3" key="1">
    <citation type="submission" date="2019-06" db="EMBL/GenBank/DDBJ databases">
        <title>Sequencing the genomes of 1000 actinobacteria strains.</title>
        <authorList>
            <person name="Klenk H.-P."/>
        </authorList>
    </citation>
    <scope>NUCLEOTIDE SEQUENCE [LARGE SCALE GENOMIC DNA]</scope>
    <source>
        <strain evidence="2 3">DSM 45301</strain>
    </source>
</reference>
<evidence type="ECO:0000313" key="3">
    <source>
        <dbReference type="Proteomes" id="UP000315677"/>
    </source>
</evidence>
<dbReference type="Pfam" id="PF13671">
    <property type="entry name" value="AAA_33"/>
    <property type="match status" value="1"/>
</dbReference>
<dbReference type="EMBL" id="VFPA01000004">
    <property type="protein sequence ID" value="TQM05883.1"/>
    <property type="molecule type" value="Genomic_DNA"/>
</dbReference>
<proteinExistence type="predicted"/>
<dbReference type="Proteomes" id="UP000315677">
    <property type="component" value="Unassembled WGS sequence"/>
</dbReference>
<dbReference type="GO" id="GO:0016301">
    <property type="term" value="F:kinase activity"/>
    <property type="evidence" value="ECO:0007669"/>
    <property type="project" value="UniProtKB-KW"/>
</dbReference>
<dbReference type="InterPro" id="IPR027417">
    <property type="entry name" value="P-loop_NTPase"/>
</dbReference>
<dbReference type="PANTHER" id="PTHR37807">
    <property type="entry name" value="OS07G0160300 PROTEIN"/>
    <property type="match status" value="1"/>
</dbReference>
<organism evidence="2 3">
    <name type="scientific">Pseudonocardia kunmingensis</name>
    <dbReference type="NCBI Taxonomy" id="630975"/>
    <lineage>
        <taxon>Bacteria</taxon>
        <taxon>Bacillati</taxon>
        <taxon>Actinomycetota</taxon>
        <taxon>Actinomycetes</taxon>
        <taxon>Pseudonocardiales</taxon>
        <taxon>Pseudonocardiaceae</taxon>
        <taxon>Pseudonocardia</taxon>
    </lineage>
</organism>
<keyword evidence="2" id="KW-0418">Kinase</keyword>
<feature type="region of interest" description="Disordered" evidence="1">
    <location>
        <begin position="184"/>
        <end position="209"/>
    </location>
</feature>
<dbReference type="SUPFAM" id="SSF52540">
    <property type="entry name" value="P-loop containing nucleoside triphosphate hydrolases"/>
    <property type="match status" value="1"/>
</dbReference>
<dbReference type="AlphaFoldDB" id="A0A543D976"/>
<keyword evidence="2" id="KW-0808">Transferase</keyword>
<keyword evidence="3" id="KW-1185">Reference proteome</keyword>
<gene>
    <name evidence="2" type="ORF">FB558_6104</name>
</gene>
<evidence type="ECO:0000256" key="1">
    <source>
        <dbReference type="SAM" id="MobiDB-lite"/>
    </source>
</evidence>